<dbReference type="AlphaFoldDB" id="A0A117NTK3"/>
<evidence type="ECO:0000313" key="2">
    <source>
        <dbReference type="Proteomes" id="UP000054024"/>
    </source>
</evidence>
<gene>
    <name evidence="1" type="ORF">AQI70_36510</name>
</gene>
<keyword evidence="2" id="KW-1185">Reference proteome</keyword>
<proteinExistence type="predicted"/>
<organism evidence="1 2">
    <name type="scientific">Streptomyces curacoi</name>
    <dbReference type="NCBI Taxonomy" id="146536"/>
    <lineage>
        <taxon>Bacteria</taxon>
        <taxon>Bacillati</taxon>
        <taxon>Actinomycetota</taxon>
        <taxon>Actinomycetes</taxon>
        <taxon>Kitasatosporales</taxon>
        <taxon>Streptomycetaceae</taxon>
        <taxon>Streptomyces</taxon>
    </lineage>
</organism>
<sequence>MTTVQLREVVEQLVAAGRWKPGNLNVLILLDAGYETPRIARRLRQARRHRIEGGRPCHSSYPSLARD</sequence>
<accession>A0A117NTK3</accession>
<comment type="caution">
    <text evidence="1">The sequence shown here is derived from an EMBL/GenBank/DDBJ whole genome shotgun (WGS) entry which is preliminary data.</text>
</comment>
<dbReference type="EMBL" id="LMWJ01000039">
    <property type="protein sequence ID" value="KUM67162.1"/>
    <property type="molecule type" value="Genomic_DNA"/>
</dbReference>
<name>A0A117NTK3_9ACTN</name>
<evidence type="ECO:0008006" key="3">
    <source>
        <dbReference type="Google" id="ProtNLM"/>
    </source>
</evidence>
<evidence type="ECO:0000313" key="1">
    <source>
        <dbReference type="EMBL" id="KUM67162.1"/>
    </source>
</evidence>
<protein>
    <recommendedName>
        <fullName evidence="3">Transposase IS701-like DDE domain-containing protein</fullName>
    </recommendedName>
</protein>
<dbReference type="Proteomes" id="UP000054024">
    <property type="component" value="Unassembled WGS sequence"/>
</dbReference>
<reference evidence="1 2" key="1">
    <citation type="submission" date="2015-10" db="EMBL/GenBank/DDBJ databases">
        <title>Draft genome sequence of Streptomyces curacoi DSM 40107, type strain for the species Streptomyces curacoi.</title>
        <authorList>
            <person name="Ruckert C."/>
            <person name="Winkler A."/>
            <person name="Kalinowski J."/>
            <person name="Kampfer P."/>
            <person name="Glaeser S."/>
        </authorList>
    </citation>
    <scope>NUCLEOTIDE SEQUENCE [LARGE SCALE GENOMIC DNA]</scope>
    <source>
        <strain evidence="1 2">DSM 40107</strain>
    </source>
</reference>